<keyword evidence="11" id="KW-1015">Disulfide bond</keyword>
<feature type="domain" description="Fibronectin type-III" evidence="17">
    <location>
        <begin position="325"/>
        <end position="422"/>
    </location>
</feature>
<dbReference type="PRINTS" id="PR00700">
    <property type="entry name" value="PRTYPHPHTASE"/>
</dbReference>
<comment type="similarity">
    <text evidence="2">Belongs to the protein-tyrosine phosphatase family. Receptor class 5 subfamily.</text>
</comment>
<evidence type="ECO:0000256" key="6">
    <source>
        <dbReference type="ARBA" id="ARBA00022737"/>
    </source>
</evidence>
<keyword evidence="10" id="KW-0472">Membrane</keyword>
<gene>
    <name evidence="19" type="primary">LOC109896759</name>
</gene>
<dbReference type="SMART" id="SM01057">
    <property type="entry name" value="Carb_anhydrase"/>
    <property type="match status" value="1"/>
</dbReference>
<feature type="compositionally biased region" description="Basic and acidic residues" evidence="14">
    <location>
        <begin position="456"/>
        <end position="466"/>
    </location>
</feature>
<evidence type="ECO:0000256" key="7">
    <source>
        <dbReference type="ARBA" id="ARBA00022801"/>
    </source>
</evidence>
<feature type="compositionally biased region" description="Polar residues" evidence="14">
    <location>
        <begin position="523"/>
        <end position="539"/>
    </location>
</feature>
<dbReference type="PROSITE" id="PS00383">
    <property type="entry name" value="TYR_PHOSPHATASE_1"/>
    <property type="match status" value="1"/>
</dbReference>
<evidence type="ECO:0000256" key="13">
    <source>
        <dbReference type="ARBA" id="ARBA00051722"/>
    </source>
</evidence>
<evidence type="ECO:0000313" key="19">
    <source>
        <dbReference type="Ensembl" id="ENSOKIP00005006873.1"/>
    </source>
</evidence>
<dbReference type="Proteomes" id="UP000694557">
    <property type="component" value="Unassembled WGS sequence"/>
</dbReference>
<feature type="domain" description="Tyrosine specific protein phosphatases" evidence="16">
    <location>
        <begin position="981"/>
        <end position="1055"/>
    </location>
</feature>
<dbReference type="EC" id="3.1.3.48" evidence="3"/>
<dbReference type="SUPFAM" id="SSF51069">
    <property type="entry name" value="Carbonic anhydrase"/>
    <property type="match status" value="1"/>
</dbReference>
<dbReference type="FunFam" id="3.90.190.10:FF:000013">
    <property type="entry name" value="receptor-type tyrosine-protein phosphatase zeta isoform X1"/>
    <property type="match status" value="1"/>
</dbReference>
<dbReference type="InterPro" id="IPR001148">
    <property type="entry name" value="CA_dom"/>
</dbReference>
<dbReference type="SUPFAM" id="SSF49265">
    <property type="entry name" value="Fibronectin type III"/>
    <property type="match status" value="1"/>
</dbReference>
<dbReference type="PANTHER" id="PTHR19134:SF461">
    <property type="entry name" value="RECEPTOR-TYPE TYROSINE-PROTEIN PHOSPHATASE ZETA"/>
    <property type="match status" value="1"/>
</dbReference>
<dbReference type="FunFam" id="3.90.190.10:FF:000068">
    <property type="entry name" value="receptor-type tyrosine-protein phosphatase zeta"/>
    <property type="match status" value="1"/>
</dbReference>
<dbReference type="SUPFAM" id="SSF52799">
    <property type="entry name" value="(Phosphotyrosine protein) phosphatases II"/>
    <property type="match status" value="2"/>
</dbReference>
<dbReference type="InterPro" id="IPR000242">
    <property type="entry name" value="PTP_cat"/>
</dbReference>
<accession>A0A8C7CNT5</accession>
<dbReference type="FunFam" id="2.60.40.10:FF:000313">
    <property type="entry name" value="Receptor-type tyrosine-protein phosphatase zeta"/>
    <property type="match status" value="1"/>
</dbReference>
<evidence type="ECO:0000256" key="2">
    <source>
        <dbReference type="ARBA" id="ARBA00006246"/>
    </source>
</evidence>
<feature type="region of interest" description="Disordered" evidence="14">
    <location>
        <begin position="420"/>
        <end position="486"/>
    </location>
</feature>
<comment type="subcellular location">
    <subcellularLocation>
        <location evidence="1">Membrane</location>
        <topology evidence="1">Single-pass type I membrane protein</topology>
    </subcellularLocation>
</comment>
<dbReference type="CDD" id="cd00063">
    <property type="entry name" value="FN3"/>
    <property type="match status" value="1"/>
</dbReference>
<dbReference type="GeneTree" id="ENSGT00940000155529"/>
<dbReference type="PROSITE" id="PS51144">
    <property type="entry name" value="ALPHA_CA_2"/>
    <property type="match status" value="1"/>
</dbReference>
<evidence type="ECO:0000256" key="1">
    <source>
        <dbReference type="ARBA" id="ARBA00004479"/>
    </source>
</evidence>
<evidence type="ECO:0000256" key="11">
    <source>
        <dbReference type="ARBA" id="ARBA00023157"/>
    </source>
</evidence>
<dbReference type="InterPro" id="IPR003595">
    <property type="entry name" value="Tyr_Pase_cat"/>
</dbReference>
<dbReference type="InterPro" id="IPR000387">
    <property type="entry name" value="Tyr_Pase_dom"/>
</dbReference>
<feature type="domain" description="Tyrosine-protein phosphatase" evidence="15">
    <location>
        <begin position="1122"/>
        <end position="1315"/>
    </location>
</feature>
<keyword evidence="20" id="KW-1185">Reference proteome</keyword>
<dbReference type="InterPro" id="IPR036398">
    <property type="entry name" value="CA_dom_sf"/>
</dbReference>
<dbReference type="Ensembl" id="ENSOKIT00005007350.1">
    <property type="protein sequence ID" value="ENSOKIP00005006873.1"/>
    <property type="gene ID" value="ENSOKIG00005002668.1"/>
</dbReference>
<dbReference type="PANTHER" id="PTHR19134">
    <property type="entry name" value="RECEPTOR-TYPE TYROSINE-PROTEIN PHOSPHATASE"/>
    <property type="match status" value="1"/>
</dbReference>
<keyword evidence="9" id="KW-1133">Transmembrane helix</keyword>
<keyword evidence="5" id="KW-0732">Signal</keyword>
<evidence type="ECO:0000256" key="3">
    <source>
        <dbReference type="ARBA" id="ARBA00013064"/>
    </source>
</evidence>
<dbReference type="Pfam" id="PF00102">
    <property type="entry name" value="Y_phosphatase"/>
    <property type="match status" value="2"/>
</dbReference>
<evidence type="ECO:0000256" key="14">
    <source>
        <dbReference type="SAM" id="MobiDB-lite"/>
    </source>
</evidence>
<keyword evidence="8" id="KW-0904">Protein phosphatase</keyword>
<dbReference type="InterPro" id="IPR050348">
    <property type="entry name" value="Protein-Tyr_Phosphatase"/>
</dbReference>
<evidence type="ECO:0000259" key="16">
    <source>
        <dbReference type="PROSITE" id="PS50056"/>
    </source>
</evidence>
<keyword evidence="6" id="KW-0677">Repeat</keyword>
<dbReference type="InterPro" id="IPR036116">
    <property type="entry name" value="FN3_sf"/>
</dbReference>
<dbReference type="InterPro" id="IPR016130">
    <property type="entry name" value="Tyr_Pase_AS"/>
</dbReference>
<dbReference type="GO" id="GO:0016020">
    <property type="term" value="C:membrane"/>
    <property type="evidence" value="ECO:0007669"/>
    <property type="project" value="UniProtKB-SubCell"/>
</dbReference>
<name>A0A8C7CNT5_ONCKI</name>
<dbReference type="CDD" id="cd03122">
    <property type="entry name" value="alpha_CARP_receptor_like"/>
    <property type="match status" value="1"/>
</dbReference>
<reference evidence="19" key="2">
    <citation type="submission" date="2025-09" db="UniProtKB">
        <authorList>
            <consortium name="Ensembl"/>
        </authorList>
    </citation>
    <scope>IDENTIFICATION</scope>
</reference>
<dbReference type="InterPro" id="IPR003961">
    <property type="entry name" value="FN3_dom"/>
</dbReference>
<proteinExistence type="inferred from homology"/>
<evidence type="ECO:0000256" key="8">
    <source>
        <dbReference type="ARBA" id="ARBA00022912"/>
    </source>
</evidence>
<evidence type="ECO:0000256" key="10">
    <source>
        <dbReference type="ARBA" id="ARBA00023136"/>
    </source>
</evidence>
<dbReference type="SMART" id="SM00194">
    <property type="entry name" value="PTPc"/>
    <property type="match status" value="2"/>
</dbReference>
<dbReference type="Gene3D" id="3.90.190.10">
    <property type="entry name" value="Protein tyrosine phosphatase superfamily"/>
    <property type="match status" value="2"/>
</dbReference>
<dbReference type="Pfam" id="PF00194">
    <property type="entry name" value="Carb_anhydrase"/>
    <property type="match status" value="1"/>
</dbReference>
<evidence type="ECO:0000256" key="5">
    <source>
        <dbReference type="ARBA" id="ARBA00022729"/>
    </source>
</evidence>
<dbReference type="InterPro" id="IPR029021">
    <property type="entry name" value="Prot-tyrosine_phosphatase-like"/>
</dbReference>
<evidence type="ECO:0000256" key="12">
    <source>
        <dbReference type="ARBA" id="ARBA00023180"/>
    </source>
</evidence>
<dbReference type="GO" id="GO:0004725">
    <property type="term" value="F:protein tyrosine phosphatase activity"/>
    <property type="evidence" value="ECO:0007669"/>
    <property type="project" value="UniProtKB-EC"/>
</dbReference>
<keyword evidence="12" id="KW-0325">Glycoprotein</keyword>
<dbReference type="SMART" id="SM00404">
    <property type="entry name" value="PTPc_motif"/>
    <property type="match status" value="2"/>
</dbReference>
<dbReference type="PROSITE" id="PS50056">
    <property type="entry name" value="TYR_PHOSPHATASE_2"/>
    <property type="match status" value="1"/>
</dbReference>
<dbReference type="InterPro" id="IPR013783">
    <property type="entry name" value="Ig-like_fold"/>
</dbReference>
<dbReference type="InterPro" id="IPR041887">
    <property type="entry name" value="Alpha_CARP_receptor-type"/>
</dbReference>
<dbReference type="Gene3D" id="3.10.200.10">
    <property type="entry name" value="Alpha carbonic anhydrase"/>
    <property type="match status" value="1"/>
</dbReference>
<feature type="compositionally biased region" description="Basic residues" evidence="14">
    <location>
        <begin position="467"/>
        <end position="476"/>
    </location>
</feature>
<dbReference type="PROSITE" id="PS50055">
    <property type="entry name" value="TYR_PHOSPHATASE_PTP"/>
    <property type="match status" value="2"/>
</dbReference>
<dbReference type="Pfam" id="PF00041">
    <property type="entry name" value="fn3"/>
    <property type="match status" value="1"/>
</dbReference>
<keyword evidence="4" id="KW-0812">Transmembrane</keyword>
<evidence type="ECO:0000313" key="20">
    <source>
        <dbReference type="Proteomes" id="UP000694557"/>
    </source>
</evidence>
<organism evidence="19 20">
    <name type="scientific">Oncorhynchus kisutch</name>
    <name type="common">Coho salmon</name>
    <name type="synonym">Salmo kisutch</name>
    <dbReference type="NCBI Taxonomy" id="8019"/>
    <lineage>
        <taxon>Eukaryota</taxon>
        <taxon>Metazoa</taxon>
        <taxon>Chordata</taxon>
        <taxon>Craniata</taxon>
        <taxon>Vertebrata</taxon>
        <taxon>Euteleostomi</taxon>
        <taxon>Actinopterygii</taxon>
        <taxon>Neopterygii</taxon>
        <taxon>Teleostei</taxon>
        <taxon>Protacanthopterygii</taxon>
        <taxon>Salmoniformes</taxon>
        <taxon>Salmonidae</taxon>
        <taxon>Salmoninae</taxon>
        <taxon>Oncorhynchus</taxon>
    </lineage>
</organism>
<feature type="region of interest" description="Disordered" evidence="14">
    <location>
        <begin position="503"/>
        <end position="557"/>
    </location>
</feature>
<dbReference type="PROSITE" id="PS50853">
    <property type="entry name" value="FN3"/>
    <property type="match status" value="1"/>
</dbReference>
<protein>
    <recommendedName>
        <fullName evidence="3">protein-tyrosine-phosphatase</fullName>
        <ecNumber evidence="3">3.1.3.48</ecNumber>
    </recommendedName>
</protein>
<sequence>MAERLLHSATLNLKYTTSLKVLPQHGDQIKILNLYATCPVICDQLSDHLADSVCAVCKRSWGQLNQKIWGKRYPACNNARQSPIDIDETFTQVRVEYQGLQLEGWEKNTPETTTINNDGNTVVLGLDGEYYVSGGGLSTRFRLGRMTFHWGRCNASSDGSEHSLNGLKFPLEMQILCYESGLYQSIDDAVRDGGRIAALAVLFEVCRSLSPITLCHSGKTGNVEPFSLLALLPNSTDKYYTYNGSLTSPPCSETVEWIVFKHTVPISETQLEVFCEVMTMQQAGYVMLMDYLQNNFREQQQQFLGQVFSSYTGTEEVITPMCSSEPQNMQADAQNETTIMVMWERPRVVYDTTIDWYSVTYQRLQDQNQPKHEYRTDGDQDVGAIIPGLLSNSSYVVQVVAVCTNGLTGRWSDQIIVDMPQEDPGETSYNLGSVPVPPGTRDDQNRIDQDLVNQPRVDKPKKDPTRKDKKKQRIPPHRPFTSAASNGKSAMWVTMVTDQPGFLIPVSRTNSPPPVRRPITEEASLSRSPQQNRNQNRGSAAQIPDVSGIGLIPPEGDMYTPPAGGMVVTDVYYEDVVNTTALETATTPSKTTLKKTLDDRVLSPVTARPKVTMKGHDRGLVLTSRLSDNRVSTVTRATPIQQTPVSVTSTPSVPWIRSRTSSPSNSLSTAYGSSTTSGLVKVLQHTTQPIFTEINNSSHESRVEMVGSVAERERRTVVPLAVVSTLTIICLLVLVGILIYWRNCFQTVDFYTEDTASPKVISALSSPLLLTTEEHEALSVKQFVKHVAELHQTNTFSKEFEVRETSEVQSCTVEMGITTDSSNHPDNKNKNRYINIMAYDHSRVKLLEEGKGGDYINANFVDGFERTRAYIAAQGPLKSGTEDFWRMVWQENVGVIVMITNLLEKGRRKCDQYWPMENQEEYGHFLVTLKDTKTLAYYTVRTFTLRDTSQKASQRGRCAERTVVQYHYTQWPDMGVPEYTLPVLSFVRASTQARTQDMGPVLVHCSAGVGRTGTYIVLDSMLQQIQDQGTVNILGFLKHVRTQRNYLVQTEEQYVFIHDALVEAIVSRDTLVTSDMVHSYVSDLLTTGPSGRTRMERQFKVRTHTHTQMWIGLCVSVCAAVERSRVCLSCPVEGESSDYINASYIMGYHKSREFILTQSPLPSTVSDFWRMFHTYNAESCAYWPSKDQPISCEGFIVSFSGEDHMSLANEEGLVVHDFLLEATQDNYVLEVRQYMSPCWPNPDSPVSDTFQLLNIITEDSRRREGTIVVHDRLGGSVAGLFCALTTLAQQLEQQGSVDVYEVARMTNLMRPGVFNDMVCPGTAHTQHRNPGNIAHYLATT</sequence>
<evidence type="ECO:0000256" key="4">
    <source>
        <dbReference type="ARBA" id="ARBA00022692"/>
    </source>
</evidence>
<evidence type="ECO:0000259" key="17">
    <source>
        <dbReference type="PROSITE" id="PS50853"/>
    </source>
</evidence>
<evidence type="ECO:0000259" key="15">
    <source>
        <dbReference type="PROSITE" id="PS50055"/>
    </source>
</evidence>
<comment type="catalytic activity">
    <reaction evidence="13">
        <text>O-phospho-L-tyrosyl-[protein] + H2O = L-tyrosyl-[protein] + phosphate</text>
        <dbReference type="Rhea" id="RHEA:10684"/>
        <dbReference type="Rhea" id="RHEA-COMP:10136"/>
        <dbReference type="Rhea" id="RHEA-COMP:20101"/>
        <dbReference type="ChEBI" id="CHEBI:15377"/>
        <dbReference type="ChEBI" id="CHEBI:43474"/>
        <dbReference type="ChEBI" id="CHEBI:46858"/>
        <dbReference type="ChEBI" id="CHEBI:61978"/>
        <dbReference type="EC" id="3.1.3.48"/>
    </reaction>
</comment>
<dbReference type="SMART" id="SM00060">
    <property type="entry name" value="FN3"/>
    <property type="match status" value="1"/>
</dbReference>
<keyword evidence="7" id="KW-0378">Hydrolase</keyword>
<reference evidence="19" key="1">
    <citation type="submission" date="2025-08" db="UniProtKB">
        <authorList>
            <consortium name="Ensembl"/>
        </authorList>
    </citation>
    <scope>IDENTIFICATION</scope>
</reference>
<evidence type="ECO:0000259" key="18">
    <source>
        <dbReference type="PROSITE" id="PS51144"/>
    </source>
</evidence>
<evidence type="ECO:0000256" key="9">
    <source>
        <dbReference type="ARBA" id="ARBA00022989"/>
    </source>
</evidence>
<feature type="compositionally biased region" description="Basic and acidic residues" evidence="14">
    <location>
        <begin position="440"/>
        <end position="449"/>
    </location>
</feature>
<feature type="domain" description="Tyrosine-protein phosphatase" evidence="15">
    <location>
        <begin position="796"/>
        <end position="1064"/>
    </location>
</feature>
<dbReference type="Gene3D" id="2.60.40.10">
    <property type="entry name" value="Immunoglobulins"/>
    <property type="match status" value="1"/>
</dbReference>
<feature type="domain" description="Alpha-carbonic anhydrase" evidence="18">
    <location>
        <begin position="59"/>
        <end position="311"/>
    </location>
</feature>